<protein>
    <submittedName>
        <fullName evidence="1">Uncharacterized protein</fullName>
    </submittedName>
</protein>
<dbReference type="AlphaFoldDB" id="A0A136JCN6"/>
<dbReference type="Proteomes" id="UP000070501">
    <property type="component" value="Unassembled WGS sequence"/>
</dbReference>
<organism evidence="1 2">
    <name type="scientific">Microdochium bolleyi</name>
    <dbReference type="NCBI Taxonomy" id="196109"/>
    <lineage>
        <taxon>Eukaryota</taxon>
        <taxon>Fungi</taxon>
        <taxon>Dikarya</taxon>
        <taxon>Ascomycota</taxon>
        <taxon>Pezizomycotina</taxon>
        <taxon>Sordariomycetes</taxon>
        <taxon>Xylariomycetidae</taxon>
        <taxon>Xylariales</taxon>
        <taxon>Microdochiaceae</taxon>
        <taxon>Microdochium</taxon>
    </lineage>
</organism>
<proteinExistence type="predicted"/>
<sequence length="144" mass="15651">MASVRGRRYGAIQGCRCPVLCGMYCAVLCRRWDVASCCAGAGCVCVVWGTDSREGGPGEEESLLAALRPQAANHRSSSSGELAHLAPPRLASTPPVPLCHPGSHPRTSIHIHPVHPSIHPVLPPGRRPLARCRCRCRRRHCYCW</sequence>
<name>A0A136JCN6_9PEZI</name>
<evidence type="ECO:0000313" key="1">
    <source>
        <dbReference type="EMBL" id="KXJ94896.1"/>
    </source>
</evidence>
<dbReference type="EMBL" id="KQ964247">
    <property type="protein sequence ID" value="KXJ94896.1"/>
    <property type="molecule type" value="Genomic_DNA"/>
</dbReference>
<dbReference type="InParanoid" id="A0A136JCN6"/>
<keyword evidence="2" id="KW-1185">Reference proteome</keyword>
<gene>
    <name evidence="1" type="ORF">Micbo1qcDRAFT_47055</name>
</gene>
<reference evidence="2" key="1">
    <citation type="submission" date="2016-02" db="EMBL/GenBank/DDBJ databases">
        <title>Draft genome sequence of Microdochium bolleyi, a fungal endophyte of beachgrass.</title>
        <authorList>
            <consortium name="DOE Joint Genome Institute"/>
            <person name="David A.S."/>
            <person name="May G."/>
            <person name="Haridas S."/>
            <person name="Lim J."/>
            <person name="Wang M."/>
            <person name="Labutti K."/>
            <person name="Lipzen A."/>
            <person name="Barry K."/>
            <person name="Grigoriev I.V."/>
        </authorList>
    </citation>
    <scope>NUCLEOTIDE SEQUENCE [LARGE SCALE GENOMIC DNA]</scope>
    <source>
        <strain evidence="2">J235TASD1</strain>
    </source>
</reference>
<accession>A0A136JCN6</accession>
<evidence type="ECO:0000313" key="2">
    <source>
        <dbReference type="Proteomes" id="UP000070501"/>
    </source>
</evidence>